<feature type="domain" description="SnoaL-like" evidence="1">
    <location>
        <begin position="11"/>
        <end position="131"/>
    </location>
</feature>
<reference evidence="2 3" key="1">
    <citation type="journal article" date="2010" name="Stand. Genomic Sci.">
        <title>Complete genome sequence of Methanoplanus petrolearius type strain (SEBR 4847).</title>
        <authorList>
            <person name="Brambilla E."/>
            <person name="Djao O.D."/>
            <person name="Daligault H."/>
            <person name="Lapidus A."/>
            <person name="Lucas S."/>
            <person name="Hammon N."/>
            <person name="Nolan M."/>
            <person name="Tice H."/>
            <person name="Cheng J.F."/>
            <person name="Han C."/>
            <person name="Tapia R."/>
            <person name="Goodwin L."/>
            <person name="Pitluck S."/>
            <person name="Liolios K."/>
            <person name="Ivanova N."/>
            <person name="Mavromatis K."/>
            <person name="Mikhailova N."/>
            <person name="Pati A."/>
            <person name="Chen A."/>
            <person name="Palaniappan K."/>
            <person name="Land M."/>
            <person name="Hauser L."/>
            <person name="Chang Y.J."/>
            <person name="Jeffries C.D."/>
            <person name="Rohde M."/>
            <person name="Spring S."/>
            <person name="Sikorski J."/>
            <person name="Goker M."/>
            <person name="Woyke T."/>
            <person name="Bristow J."/>
            <person name="Eisen J.A."/>
            <person name="Markowitz V."/>
            <person name="Hugenholtz P."/>
            <person name="Kyrpides N.C."/>
            <person name="Klenk H.P."/>
        </authorList>
    </citation>
    <scope>NUCLEOTIDE SEQUENCE [LARGE SCALE GENOMIC DNA]</scope>
    <source>
        <strain evidence="3">DSM 11571 / OCM 486 / SEBR 4847</strain>
    </source>
</reference>
<keyword evidence="3" id="KW-1185">Reference proteome</keyword>
<evidence type="ECO:0000313" key="2">
    <source>
        <dbReference type="EMBL" id="ADN35650.1"/>
    </source>
</evidence>
<dbReference type="HOGENOM" id="CLU_150437_0_0_2"/>
<dbReference type="OrthoDB" id="116758at2157"/>
<dbReference type="Proteomes" id="UP000006565">
    <property type="component" value="Chromosome"/>
</dbReference>
<dbReference type="SUPFAM" id="SSF54427">
    <property type="entry name" value="NTF2-like"/>
    <property type="match status" value="1"/>
</dbReference>
<organism evidence="2 3">
    <name type="scientific">Methanolacinia petrolearia (strain DSM 11571 / OCM 486 / SEBR 4847)</name>
    <name type="common">Methanoplanus petrolearius</name>
    <dbReference type="NCBI Taxonomy" id="679926"/>
    <lineage>
        <taxon>Archaea</taxon>
        <taxon>Methanobacteriati</taxon>
        <taxon>Methanobacteriota</taxon>
        <taxon>Stenosarchaea group</taxon>
        <taxon>Methanomicrobia</taxon>
        <taxon>Methanomicrobiales</taxon>
        <taxon>Methanomicrobiaceae</taxon>
        <taxon>Methanolacinia</taxon>
    </lineage>
</organism>
<dbReference type="eggNOG" id="arCOG07958">
    <property type="taxonomic scope" value="Archaea"/>
</dbReference>
<proteinExistence type="predicted"/>
<dbReference type="KEGG" id="mpi:Mpet_0882"/>
<dbReference type="InterPro" id="IPR037401">
    <property type="entry name" value="SnoaL-like"/>
</dbReference>
<evidence type="ECO:0000259" key="1">
    <source>
        <dbReference type="Pfam" id="PF13474"/>
    </source>
</evidence>
<dbReference type="EMBL" id="CP002117">
    <property type="protein sequence ID" value="ADN35650.1"/>
    <property type="molecule type" value="Genomic_DNA"/>
</dbReference>
<dbReference type="GeneID" id="9743340"/>
<sequence>MSLTEAQEKEVRAAMEAYATAYKTKDFHAMMNIFSQNICGFGSGPDEEIRDHETFTKQIKRDMSQADVEAVEFTETQIHGEGTVAWVMTRSALTFTVPGSEKQTICGRSTMVLRNNGNRWVIEQIHFSVPYGGQSEGQSFPGA</sequence>
<dbReference type="Gene3D" id="3.10.450.50">
    <property type="match status" value="1"/>
</dbReference>
<name>E1RJD2_METP4</name>
<dbReference type="Pfam" id="PF13474">
    <property type="entry name" value="SnoaL_3"/>
    <property type="match status" value="1"/>
</dbReference>
<dbReference type="AlphaFoldDB" id="E1RJD2"/>
<evidence type="ECO:0000313" key="3">
    <source>
        <dbReference type="Proteomes" id="UP000006565"/>
    </source>
</evidence>
<dbReference type="RefSeq" id="WP_013328828.1">
    <property type="nucleotide sequence ID" value="NC_014507.1"/>
</dbReference>
<dbReference type="STRING" id="679926.Mpet_0882"/>
<protein>
    <recommendedName>
        <fullName evidence="1">SnoaL-like domain-containing protein</fullName>
    </recommendedName>
</protein>
<gene>
    <name evidence="2" type="ordered locus">Mpet_0882</name>
</gene>
<dbReference type="InterPro" id="IPR032710">
    <property type="entry name" value="NTF2-like_dom_sf"/>
</dbReference>
<accession>E1RJD2</accession>